<comment type="subcellular location">
    <subcellularLocation>
        <location evidence="1">Membrane</location>
        <topology evidence="1">Multi-pass membrane protein</topology>
    </subcellularLocation>
</comment>
<organism evidence="8 9">
    <name type="scientific">Arsenicicoccus bolidensis</name>
    <dbReference type="NCBI Taxonomy" id="229480"/>
    <lineage>
        <taxon>Bacteria</taxon>
        <taxon>Bacillati</taxon>
        <taxon>Actinomycetota</taxon>
        <taxon>Actinomycetes</taxon>
        <taxon>Micrococcales</taxon>
        <taxon>Intrasporangiaceae</taxon>
        <taxon>Arsenicicoccus</taxon>
    </lineage>
</organism>
<dbReference type="PANTHER" id="PTHR21716:SF64">
    <property type="entry name" value="AI-2 TRANSPORT PROTEIN TQSA"/>
    <property type="match status" value="1"/>
</dbReference>
<keyword evidence="5 7" id="KW-0472">Membrane</keyword>
<evidence type="ECO:0000313" key="8">
    <source>
        <dbReference type="EMBL" id="MCG7320677.1"/>
    </source>
</evidence>
<feature type="transmembrane region" description="Helical" evidence="7">
    <location>
        <begin position="359"/>
        <end position="381"/>
    </location>
</feature>
<accession>A0ABS9PYK1</accession>
<feature type="transmembrane region" description="Helical" evidence="7">
    <location>
        <begin position="256"/>
        <end position="289"/>
    </location>
</feature>
<evidence type="ECO:0000256" key="7">
    <source>
        <dbReference type="SAM" id="Phobius"/>
    </source>
</evidence>
<keyword evidence="4 7" id="KW-1133">Transmembrane helix</keyword>
<comment type="caution">
    <text evidence="8">The sequence shown here is derived from an EMBL/GenBank/DDBJ whole genome shotgun (WGS) entry which is preliminary data.</text>
</comment>
<dbReference type="PANTHER" id="PTHR21716">
    <property type="entry name" value="TRANSMEMBRANE PROTEIN"/>
    <property type="match status" value="1"/>
</dbReference>
<feature type="transmembrane region" description="Helical" evidence="7">
    <location>
        <begin position="321"/>
        <end position="339"/>
    </location>
</feature>
<gene>
    <name evidence="8" type="ORF">MHL29_02050</name>
</gene>
<protein>
    <submittedName>
        <fullName evidence="8">AI-2E family transporter</fullName>
    </submittedName>
</protein>
<feature type="transmembrane region" description="Helical" evidence="7">
    <location>
        <begin position="66"/>
        <end position="86"/>
    </location>
</feature>
<feature type="transmembrane region" description="Helical" evidence="7">
    <location>
        <begin position="121"/>
        <end position="147"/>
    </location>
</feature>
<reference evidence="8 9" key="1">
    <citation type="submission" date="2022-02" db="EMBL/GenBank/DDBJ databases">
        <title>Uncovering new skin microbiome diversity through culturing and metagenomics.</title>
        <authorList>
            <person name="Conlan S."/>
            <person name="Deming C."/>
            <person name="Nisc Comparative Sequencing Program N."/>
            <person name="Segre J.A."/>
        </authorList>
    </citation>
    <scope>NUCLEOTIDE SEQUENCE [LARGE SCALE GENOMIC DNA]</scope>
    <source>
        <strain evidence="8 9">ACRQZ</strain>
    </source>
</reference>
<feature type="compositionally biased region" description="Basic and acidic residues" evidence="6">
    <location>
        <begin position="36"/>
        <end position="46"/>
    </location>
</feature>
<name>A0ABS9PYK1_9MICO</name>
<keyword evidence="9" id="KW-1185">Reference proteome</keyword>
<feature type="transmembrane region" description="Helical" evidence="7">
    <location>
        <begin position="193"/>
        <end position="222"/>
    </location>
</feature>
<evidence type="ECO:0000256" key="3">
    <source>
        <dbReference type="ARBA" id="ARBA00022692"/>
    </source>
</evidence>
<evidence type="ECO:0000256" key="6">
    <source>
        <dbReference type="SAM" id="MobiDB-lite"/>
    </source>
</evidence>
<dbReference type="Pfam" id="PF01594">
    <property type="entry name" value="AI-2E_transport"/>
    <property type="match status" value="1"/>
</dbReference>
<feature type="transmembrane region" description="Helical" evidence="7">
    <location>
        <begin position="295"/>
        <end position="314"/>
    </location>
</feature>
<feature type="region of interest" description="Disordered" evidence="6">
    <location>
        <begin position="1"/>
        <end position="58"/>
    </location>
</feature>
<evidence type="ECO:0000256" key="4">
    <source>
        <dbReference type="ARBA" id="ARBA00022989"/>
    </source>
</evidence>
<sequence length="426" mass="45432">MDAPPTDDPGTPGTTADPATTDAGDGAGASKVTKRQARDDAHEASLRRGAQIADQRAQEWTRPGGIPRMLVILLGLAAAWIGIQGMTANKDLIAPVFFAINLMIAAYPLKGWLTRKGVPEWIGSILAGLVVFAVIIAFFSALGWSIASLVAEIPQYNSKFEQLYTQSLDQLSRFGLSESTLLDQLKGINPQSIMGYVTTVLTGLQSFTGLLAVILTVLFFLMMDATGWGKRMDLGRRHHPRIVEALDAFGGGVRRYWIVSTVFGLIVAALDWAALLVLGVPLAAVWAVLSFLTNYIPNIGFVIGLIPPALMALLAKGPMTALWVVVAYCGLNFVVQSIIQPKFAGDAVGVTPTLSFLSLLFWASVLGPMGAILALPMTLLIKAVLIDSDPQARWANAFIAANPATAESGMVKDTVDPENEDDDAVA</sequence>
<evidence type="ECO:0000256" key="1">
    <source>
        <dbReference type="ARBA" id="ARBA00004141"/>
    </source>
</evidence>
<evidence type="ECO:0000313" key="9">
    <source>
        <dbReference type="Proteomes" id="UP001521931"/>
    </source>
</evidence>
<dbReference type="InterPro" id="IPR002549">
    <property type="entry name" value="AI-2E-like"/>
</dbReference>
<dbReference type="RefSeq" id="WP_239261818.1">
    <property type="nucleotide sequence ID" value="NZ_JAKRCV010000004.1"/>
</dbReference>
<dbReference type="Proteomes" id="UP001521931">
    <property type="component" value="Unassembled WGS sequence"/>
</dbReference>
<keyword evidence="3 7" id="KW-0812">Transmembrane</keyword>
<evidence type="ECO:0000256" key="5">
    <source>
        <dbReference type="ARBA" id="ARBA00023136"/>
    </source>
</evidence>
<feature type="compositionally biased region" description="Low complexity" evidence="6">
    <location>
        <begin position="1"/>
        <end position="24"/>
    </location>
</feature>
<proteinExistence type="inferred from homology"/>
<comment type="similarity">
    <text evidence="2">Belongs to the autoinducer-2 exporter (AI-2E) (TC 2.A.86) family.</text>
</comment>
<evidence type="ECO:0000256" key="2">
    <source>
        <dbReference type="ARBA" id="ARBA00009773"/>
    </source>
</evidence>
<feature type="transmembrane region" description="Helical" evidence="7">
    <location>
        <begin position="92"/>
        <end position="109"/>
    </location>
</feature>
<dbReference type="EMBL" id="JAKRCV010000004">
    <property type="protein sequence ID" value="MCG7320677.1"/>
    <property type="molecule type" value="Genomic_DNA"/>
</dbReference>